<name>A0A1D1Y7V0_9ARAE</name>
<gene>
    <name evidence="4" type="primary">WAKL2_0</name>
    <name evidence="4" type="ORF">g.32463</name>
</gene>
<dbReference type="InterPro" id="IPR011009">
    <property type="entry name" value="Kinase-like_dom_sf"/>
</dbReference>
<dbReference type="Gene3D" id="1.10.510.10">
    <property type="entry name" value="Transferase(Phosphotransferase) domain 1"/>
    <property type="match status" value="1"/>
</dbReference>
<dbReference type="PANTHER" id="PTHR27005:SF283">
    <property type="entry name" value="OS02G0633066 PROTEIN"/>
    <property type="match status" value="1"/>
</dbReference>
<keyword evidence="1" id="KW-0547">Nucleotide-binding</keyword>
<dbReference type="GO" id="GO:0005524">
    <property type="term" value="F:ATP binding"/>
    <property type="evidence" value="ECO:0007669"/>
    <property type="project" value="UniProtKB-KW"/>
</dbReference>
<dbReference type="InterPro" id="IPR001245">
    <property type="entry name" value="Ser-Thr/Tyr_kinase_cat_dom"/>
</dbReference>
<keyword evidence="2" id="KW-0067">ATP-binding</keyword>
<dbReference type="PANTHER" id="PTHR27005">
    <property type="entry name" value="WALL-ASSOCIATED RECEPTOR KINASE-LIKE 21"/>
    <property type="match status" value="1"/>
</dbReference>
<dbReference type="SUPFAM" id="SSF56112">
    <property type="entry name" value="Protein kinase-like (PK-like)"/>
    <property type="match status" value="1"/>
</dbReference>
<keyword evidence="4" id="KW-0808">Transferase</keyword>
<evidence type="ECO:0000259" key="3">
    <source>
        <dbReference type="PROSITE" id="PS50011"/>
    </source>
</evidence>
<feature type="domain" description="Protein kinase" evidence="3">
    <location>
        <begin position="1"/>
        <end position="100"/>
    </location>
</feature>
<keyword evidence="4" id="KW-0418">Kinase</keyword>
<reference evidence="4" key="1">
    <citation type="submission" date="2015-07" db="EMBL/GenBank/DDBJ databases">
        <title>Transcriptome Assembly of Anthurium amnicola.</title>
        <authorList>
            <person name="Suzuki J."/>
        </authorList>
    </citation>
    <scope>NUCLEOTIDE SEQUENCE</scope>
</reference>
<feature type="non-terminal residue" evidence="4">
    <location>
        <position position="1"/>
    </location>
</feature>
<evidence type="ECO:0000313" key="4">
    <source>
        <dbReference type="EMBL" id="JAT50711.1"/>
    </source>
</evidence>
<accession>A0A1D1Y7V0</accession>
<protein>
    <submittedName>
        <fullName evidence="4">Wall-associated receptor kinase-like 2</fullName>
    </submittedName>
</protein>
<dbReference type="InterPro" id="IPR000719">
    <property type="entry name" value="Prot_kinase_dom"/>
</dbReference>
<dbReference type="GO" id="GO:0004674">
    <property type="term" value="F:protein serine/threonine kinase activity"/>
    <property type="evidence" value="ECO:0007669"/>
    <property type="project" value="TreeGrafter"/>
</dbReference>
<proteinExistence type="predicted"/>
<evidence type="ECO:0000256" key="2">
    <source>
        <dbReference type="ARBA" id="ARBA00022840"/>
    </source>
</evidence>
<evidence type="ECO:0000256" key="1">
    <source>
        <dbReference type="ARBA" id="ARBA00022741"/>
    </source>
</evidence>
<dbReference type="PROSITE" id="PS50011">
    <property type="entry name" value="PROTEIN_KINASE_DOM"/>
    <property type="match status" value="1"/>
</dbReference>
<dbReference type="InterPro" id="IPR045274">
    <property type="entry name" value="WAK-like"/>
</dbReference>
<dbReference type="EMBL" id="GDJX01017225">
    <property type="protein sequence ID" value="JAT50711.1"/>
    <property type="molecule type" value="Transcribed_RNA"/>
</dbReference>
<sequence>DVYSFGVVLAELLTGKKPLQFEGPEEDRSLALNFVSSVKHNRLPAILDAELVEDGEMDRLWEVAELTRQCLSVKGEDRPTMKEVAMALQMLGSSQKHPWVPYIPGEEALLLREEQLESQLSHQISQREKGQLASL</sequence>
<dbReference type="GO" id="GO:0007166">
    <property type="term" value="P:cell surface receptor signaling pathway"/>
    <property type="evidence" value="ECO:0007669"/>
    <property type="project" value="InterPro"/>
</dbReference>
<keyword evidence="4" id="KW-0675">Receptor</keyword>
<dbReference type="GO" id="GO:0005886">
    <property type="term" value="C:plasma membrane"/>
    <property type="evidence" value="ECO:0007669"/>
    <property type="project" value="TreeGrafter"/>
</dbReference>
<organism evidence="4">
    <name type="scientific">Anthurium amnicola</name>
    <dbReference type="NCBI Taxonomy" id="1678845"/>
    <lineage>
        <taxon>Eukaryota</taxon>
        <taxon>Viridiplantae</taxon>
        <taxon>Streptophyta</taxon>
        <taxon>Embryophyta</taxon>
        <taxon>Tracheophyta</taxon>
        <taxon>Spermatophyta</taxon>
        <taxon>Magnoliopsida</taxon>
        <taxon>Liliopsida</taxon>
        <taxon>Araceae</taxon>
        <taxon>Pothoideae</taxon>
        <taxon>Potheae</taxon>
        <taxon>Anthurium</taxon>
    </lineage>
</organism>
<dbReference type="AlphaFoldDB" id="A0A1D1Y7V0"/>
<dbReference type="Pfam" id="PF07714">
    <property type="entry name" value="PK_Tyr_Ser-Thr"/>
    <property type="match status" value="1"/>
</dbReference>